<organism evidence="3 4">
    <name type="scientific">Klebsiella pneumoniae</name>
    <dbReference type="NCBI Taxonomy" id="573"/>
    <lineage>
        <taxon>Bacteria</taxon>
        <taxon>Pseudomonadati</taxon>
        <taxon>Pseudomonadota</taxon>
        <taxon>Gammaproteobacteria</taxon>
        <taxon>Enterobacterales</taxon>
        <taxon>Enterobacteriaceae</taxon>
        <taxon>Klebsiella/Raoultella group</taxon>
        <taxon>Klebsiella</taxon>
        <taxon>Klebsiella pneumoniae complex</taxon>
    </lineage>
</organism>
<dbReference type="InterPro" id="IPR036291">
    <property type="entry name" value="NAD(P)-bd_dom_sf"/>
</dbReference>
<dbReference type="PANTHER" id="PTHR43669:SF8">
    <property type="entry name" value="SHORT-CHAIN TYPE DEHYDROGENASE_REDUCTASE-RELATED"/>
    <property type="match status" value="1"/>
</dbReference>
<dbReference type="SUPFAM" id="SSF51735">
    <property type="entry name" value="NAD(P)-binding Rossmann-fold domains"/>
    <property type="match status" value="1"/>
</dbReference>
<evidence type="ECO:0000256" key="1">
    <source>
        <dbReference type="ARBA" id="ARBA00006484"/>
    </source>
</evidence>
<accession>A0A377V4X3</accession>
<sequence>MKKVALVTGAGQGIGKAIALRLVKDGFAVAIADYNDATAKAVASEINQAGGRAMAVKVDVSDRDQVFAAVEQARKTLGGFDVIVNNAGVAPSTPIESITRRLSTKSTISTSKG</sequence>
<reference evidence="3 4" key="1">
    <citation type="submission" date="2018-06" db="EMBL/GenBank/DDBJ databases">
        <authorList>
            <consortium name="Pathogen Informatics"/>
            <person name="Doyle S."/>
        </authorList>
    </citation>
    <scope>NUCLEOTIDE SEQUENCE [LARGE SCALE GENOMIC DNA]</scope>
    <source>
        <strain evidence="3 4">NCTC13443</strain>
    </source>
</reference>
<dbReference type="Proteomes" id="UP000255518">
    <property type="component" value="Unassembled WGS sequence"/>
</dbReference>
<name>A0A377V4X3_KLEPN</name>
<dbReference type="InterPro" id="IPR002347">
    <property type="entry name" value="SDR_fam"/>
</dbReference>
<dbReference type="Gene3D" id="3.40.50.720">
    <property type="entry name" value="NAD(P)-binding Rossmann-like Domain"/>
    <property type="match status" value="1"/>
</dbReference>
<dbReference type="EMBL" id="UGKT01000001">
    <property type="protein sequence ID" value="STT04103.1"/>
    <property type="molecule type" value="Genomic_DNA"/>
</dbReference>
<dbReference type="Pfam" id="PF00106">
    <property type="entry name" value="adh_short"/>
    <property type="match status" value="1"/>
</dbReference>
<comment type="similarity">
    <text evidence="1">Belongs to the short-chain dehydrogenases/reductases (SDR) family.</text>
</comment>
<evidence type="ECO:0000313" key="4">
    <source>
        <dbReference type="Proteomes" id="UP000255518"/>
    </source>
</evidence>
<proteinExistence type="inferred from homology"/>
<dbReference type="EC" id="1.1.1.304" evidence="3"/>
<keyword evidence="2 3" id="KW-0560">Oxidoreductase</keyword>
<dbReference type="PANTHER" id="PTHR43669">
    <property type="entry name" value="5-KETO-D-GLUCONATE 5-REDUCTASE"/>
    <property type="match status" value="1"/>
</dbReference>
<evidence type="ECO:0000256" key="2">
    <source>
        <dbReference type="ARBA" id="ARBA00023002"/>
    </source>
</evidence>
<dbReference type="AlphaFoldDB" id="A0A377V4X3"/>
<dbReference type="PRINTS" id="PR00081">
    <property type="entry name" value="GDHRDH"/>
</dbReference>
<protein>
    <submittedName>
        <fullName evidence="3">2,3-butanediol dehydrogenase</fullName>
        <ecNumber evidence="3">1.1.1.304</ecNumber>
    </submittedName>
</protein>
<gene>
    <name evidence="3" type="primary">budC_1</name>
    <name evidence="3" type="ORF">NCTC13443_04367</name>
</gene>
<evidence type="ECO:0000313" key="3">
    <source>
        <dbReference type="EMBL" id="STT04103.1"/>
    </source>
</evidence>
<dbReference type="GO" id="GO:0052588">
    <property type="term" value="F:diacetyl reductase ((S)-acetoin forming) (NAD+) activity"/>
    <property type="evidence" value="ECO:0007669"/>
    <property type="project" value="UniProtKB-EC"/>
</dbReference>